<evidence type="ECO:0000313" key="1">
    <source>
        <dbReference type="EMBL" id="SVD86117.1"/>
    </source>
</evidence>
<dbReference type="AlphaFoldDB" id="A0A382YS48"/>
<protein>
    <submittedName>
        <fullName evidence="1">Uncharacterized protein</fullName>
    </submittedName>
</protein>
<organism evidence="1">
    <name type="scientific">marine metagenome</name>
    <dbReference type="NCBI Taxonomy" id="408172"/>
    <lineage>
        <taxon>unclassified sequences</taxon>
        <taxon>metagenomes</taxon>
        <taxon>ecological metagenomes</taxon>
    </lineage>
</organism>
<reference evidence="1" key="1">
    <citation type="submission" date="2018-05" db="EMBL/GenBank/DDBJ databases">
        <authorList>
            <person name="Lanie J.A."/>
            <person name="Ng W.-L."/>
            <person name="Kazmierczak K.M."/>
            <person name="Andrzejewski T.M."/>
            <person name="Davidsen T.M."/>
            <person name="Wayne K.J."/>
            <person name="Tettelin H."/>
            <person name="Glass J.I."/>
            <person name="Rusch D."/>
            <person name="Podicherti R."/>
            <person name="Tsui H.-C.T."/>
            <person name="Winkler M.E."/>
        </authorList>
    </citation>
    <scope>NUCLEOTIDE SEQUENCE</scope>
</reference>
<dbReference type="EMBL" id="UINC01178127">
    <property type="protein sequence ID" value="SVD86117.1"/>
    <property type="molecule type" value="Genomic_DNA"/>
</dbReference>
<name>A0A382YS48_9ZZZZ</name>
<sequence>MKEYVDMLIEGHHRLTKSQLHAFTKATRKRLRLGKRGVARRKRMAKSIGEHYKKKPYLEAL</sequence>
<gene>
    <name evidence="1" type="ORF">METZ01_LOCUS438971</name>
</gene>
<proteinExistence type="predicted"/>
<accession>A0A382YS48</accession>